<feature type="region of interest" description="Disordered" evidence="3">
    <location>
        <begin position="218"/>
        <end position="257"/>
    </location>
</feature>
<dbReference type="SUPFAM" id="SSF88697">
    <property type="entry name" value="PUA domain-like"/>
    <property type="match status" value="1"/>
</dbReference>
<dbReference type="RefSeq" id="XP_070920005.1">
    <property type="nucleotide sequence ID" value="XM_071063904.1"/>
</dbReference>
<gene>
    <name evidence="5" type="ORF">MFIFM68171_08484</name>
</gene>
<dbReference type="InterPro" id="IPR015947">
    <property type="entry name" value="PUA-like_sf"/>
</dbReference>
<dbReference type="PANTHER" id="PTHR14140">
    <property type="entry name" value="E3 UBIQUITIN-PROTEIN LIGASE UHRF-RELATED"/>
    <property type="match status" value="1"/>
</dbReference>
<keyword evidence="6" id="KW-1185">Reference proteome</keyword>
<evidence type="ECO:0000313" key="5">
    <source>
        <dbReference type="EMBL" id="GAB1318274.1"/>
    </source>
</evidence>
<accession>A0ABQ0GKK2</accession>
<evidence type="ECO:0000259" key="4">
    <source>
        <dbReference type="PROSITE" id="PS51015"/>
    </source>
</evidence>
<evidence type="ECO:0000256" key="2">
    <source>
        <dbReference type="PROSITE-ProRule" id="PRU00358"/>
    </source>
</evidence>
<feature type="compositionally biased region" description="Basic and acidic residues" evidence="3">
    <location>
        <begin position="1"/>
        <end position="18"/>
    </location>
</feature>
<dbReference type="InterPro" id="IPR045134">
    <property type="entry name" value="UHRF1/2-like"/>
</dbReference>
<feature type="region of interest" description="Disordered" evidence="3">
    <location>
        <begin position="48"/>
        <end position="108"/>
    </location>
</feature>
<feature type="compositionally biased region" description="Low complexity" evidence="3">
    <location>
        <begin position="232"/>
        <end position="246"/>
    </location>
</feature>
<dbReference type="SMART" id="SM00466">
    <property type="entry name" value="SRA"/>
    <property type="match status" value="1"/>
</dbReference>
<feature type="domain" description="YDG" evidence="4">
    <location>
        <begin position="298"/>
        <end position="442"/>
    </location>
</feature>
<proteinExistence type="predicted"/>
<feature type="compositionally biased region" description="Low complexity" evidence="3">
    <location>
        <begin position="56"/>
        <end position="76"/>
    </location>
</feature>
<dbReference type="PANTHER" id="PTHR14140:SF27">
    <property type="entry name" value="OS04G0289800 PROTEIN"/>
    <property type="match status" value="1"/>
</dbReference>
<protein>
    <submittedName>
        <fullName evidence="5">E3 ubiquitin-protein ligase UHRF1</fullName>
    </submittedName>
</protein>
<dbReference type="Proteomes" id="UP001628179">
    <property type="component" value="Unassembled WGS sequence"/>
</dbReference>
<evidence type="ECO:0000313" key="6">
    <source>
        <dbReference type="Proteomes" id="UP001628179"/>
    </source>
</evidence>
<evidence type="ECO:0000256" key="1">
    <source>
        <dbReference type="ARBA" id="ARBA00023242"/>
    </source>
</evidence>
<reference evidence="5 6" key="1">
    <citation type="submission" date="2024-09" db="EMBL/GenBank/DDBJ databases">
        <title>Itraconazole resistance in Madurella fahalii resulting from another homologue of gene encoding cytochrome P450 14-alpha sterol demethylase (CYP51).</title>
        <authorList>
            <person name="Yoshioka I."/>
            <person name="Fahal A.H."/>
            <person name="Kaneko S."/>
            <person name="Yaguchi T."/>
        </authorList>
    </citation>
    <scope>NUCLEOTIDE SEQUENCE [LARGE SCALE GENOMIC DNA]</scope>
    <source>
        <strain evidence="5 6">IFM 68171</strain>
    </source>
</reference>
<feature type="region of interest" description="Disordered" evidence="3">
    <location>
        <begin position="1"/>
        <end position="33"/>
    </location>
</feature>
<name>A0ABQ0GKK2_9PEZI</name>
<comment type="caution">
    <text evidence="5">The sequence shown here is derived from an EMBL/GenBank/DDBJ whole genome shotgun (WGS) entry which is preliminary data.</text>
</comment>
<dbReference type="InterPro" id="IPR036987">
    <property type="entry name" value="SRA-YDG_sf"/>
</dbReference>
<organism evidence="5 6">
    <name type="scientific">Madurella fahalii</name>
    <dbReference type="NCBI Taxonomy" id="1157608"/>
    <lineage>
        <taxon>Eukaryota</taxon>
        <taxon>Fungi</taxon>
        <taxon>Dikarya</taxon>
        <taxon>Ascomycota</taxon>
        <taxon>Pezizomycotina</taxon>
        <taxon>Sordariomycetes</taxon>
        <taxon>Sordariomycetidae</taxon>
        <taxon>Sordariales</taxon>
        <taxon>Sordariales incertae sedis</taxon>
        <taxon>Madurella</taxon>
    </lineage>
</organism>
<keyword evidence="1 2" id="KW-0539">Nucleus</keyword>
<dbReference type="InterPro" id="IPR003105">
    <property type="entry name" value="SRA_YDG"/>
</dbReference>
<sequence>MAGEHRRQGELDDGEKMLFSDPPAMAKNLLTSAGNVTNEQEKVLEAASEAVRQAISMQPSTSFTPTSSSSMDASSPNNIAQKGLGPEPADPTEAPVPSAEKNASHPAEKDTVVKAWTGSLYQGSLQISTLVVKLKNQSKGQPLSQAELDTRLEAVNAFLWHLELEAVVTPTSRDYLGSALRLLFDDRFKSLLPEDLSMWGATIYQKLESLNWGADSTFDSGNAQAEDEEDSPTTSPTTPGARSPTSEGTSAVRAPPADHPVWGINGIMHGLMMKRGLKGSIYLFDKRYKSEKRDAREFGHNGLSPGDWWPLLRVAVFHGVHGHVMAGIYGFQSEGTYSVVVSGKSTTYGDLDNDEGGVLYYSADRSHDNSDPNRVNVVTASTKSLQKSIITKRPVRVLRSAGPKKAWAPSVGVRYDGLYRVVEQQKAKNKNGGLYDRFKLVRLDGQKSLVEISRSVPTYQQKEVERQFRNGY</sequence>
<dbReference type="PROSITE" id="PS51015">
    <property type="entry name" value="YDG"/>
    <property type="match status" value="1"/>
</dbReference>
<comment type="subcellular location">
    <subcellularLocation>
        <location evidence="2">Nucleus</location>
    </subcellularLocation>
</comment>
<evidence type="ECO:0000256" key="3">
    <source>
        <dbReference type="SAM" id="MobiDB-lite"/>
    </source>
</evidence>
<dbReference type="GeneID" id="98179227"/>
<dbReference type="Pfam" id="PF02182">
    <property type="entry name" value="SAD_SRA"/>
    <property type="match status" value="1"/>
</dbReference>
<dbReference type="Gene3D" id="2.30.280.10">
    <property type="entry name" value="SRA-YDG"/>
    <property type="match status" value="1"/>
</dbReference>
<dbReference type="EMBL" id="BAAFSV010000004">
    <property type="protein sequence ID" value="GAB1318274.1"/>
    <property type="molecule type" value="Genomic_DNA"/>
</dbReference>